<reference evidence="1" key="1">
    <citation type="submission" date="2018-02" db="EMBL/GenBank/DDBJ databases">
        <title>The genomes of Aspergillus section Nigri reveals drivers in fungal speciation.</title>
        <authorList>
            <consortium name="DOE Joint Genome Institute"/>
            <person name="Vesth T.C."/>
            <person name="Nybo J."/>
            <person name="Theobald S."/>
            <person name="Brandl J."/>
            <person name="Frisvad J.C."/>
            <person name="Nielsen K.F."/>
            <person name="Lyhne E.K."/>
            <person name="Kogle M.E."/>
            <person name="Kuo A."/>
            <person name="Riley R."/>
            <person name="Clum A."/>
            <person name="Nolan M."/>
            <person name="Lipzen A."/>
            <person name="Salamov A."/>
            <person name="Henrissat B."/>
            <person name="Wiebenga A."/>
            <person name="De vries R.P."/>
            <person name="Grigoriev I.V."/>
            <person name="Mortensen U.H."/>
            <person name="Andersen M.R."/>
            <person name="Baker S.E."/>
        </authorList>
    </citation>
    <scope>NUCLEOTIDE SEQUENCE</scope>
    <source>
        <strain evidence="1">CBS 115574</strain>
    </source>
</reference>
<dbReference type="EMBL" id="KZ824550">
    <property type="protein sequence ID" value="RAK88724.1"/>
    <property type="molecule type" value="Genomic_DNA"/>
</dbReference>
<protein>
    <submittedName>
        <fullName evidence="1">Uncharacterized protein</fullName>
    </submittedName>
</protein>
<evidence type="ECO:0000313" key="2">
    <source>
        <dbReference type="Proteomes" id="UP000249748"/>
    </source>
</evidence>
<organism evidence="1 2">
    <name type="scientific">Aspergillus costaricaensis CBS 115574</name>
    <dbReference type="NCBI Taxonomy" id="1448317"/>
    <lineage>
        <taxon>Eukaryota</taxon>
        <taxon>Fungi</taxon>
        <taxon>Dikarya</taxon>
        <taxon>Ascomycota</taxon>
        <taxon>Pezizomycotina</taxon>
        <taxon>Eurotiomycetes</taxon>
        <taxon>Eurotiomycetidae</taxon>
        <taxon>Eurotiales</taxon>
        <taxon>Aspergillaceae</taxon>
        <taxon>Aspergillus</taxon>
        <taxon>Aspergillus subgen. Circumdati</taxon>
    </lineage>
</organism>
<keyword evidence="2" id="KW-1185">Reference proteome</keyword>
<evidence type="ECO:0000313" key="1">
    <source>
        <dbReference type="EMBL" id="RAK88724.1"/>
    </source>
</evidence>
<dbReference type="Proteomes" id="UP000249748">
    <property type="component" value="Unassembled WGS sequence"/>
</dbReference>
<sequence length="59" mass="6720">MTIQSREKHRSTQIFLHGHPSTITLQAFIFFQSCFNGSKERIAQPGDKQVRRASVLSDS</sequence>
<accession>A0ACD1IEJ6</accession>
<proteinExistence type="predicted"/>
<gene>
    <name evidence="1" type="ORF">BO79DRAFT_17821</name>
</gene>
<name>A0ACD1IEJ6_9EURO</name>